<dbReference type="Gene3D" id="3.30.560.10">
    <property type="entry name" value="Glucose Oxidase, domain 3"/>
    <property type="match status" value="2"/>
</dbReference>
<keyword evidence="8" id="KW-1185">Reference proteome</keyword>
<dbReference type="Pfam" id="PF00890">
    <property type="entry name" value="FAD_binding_2"/>
    <property type="match status" value="1"/>
</dbReference>
<evidence type="ECO:0000313" key="7">
    <source>
        <dbReference type="EMBL" id="KAK7052487.1"/>
    </source>
</evidence>
<keyword evidence="5" id="KW-0732">Signal</keyword>
<feature type="domain" description="Glucose-methanol-choline oxidoreductase N-terminal" evidence="6">
    <location>
        <begin position="325"/>
        <end position="339"/>
    </location>
</feature>
<accession>A0AAW0DMK5</accession>
<dbReference type="PANTHER" id="PTHR11552:SF100">
    <property type="entry name" value="DEHYDROGENASE, PUTATIVE (AFU_ORTHOLOGUE AFUA_5G00630)-RELATED"/>
    <property type="match status" value="1"/>
</dbReference>
<evidence type="ECO:0000259" key="6">
    <source>
        <dbReference type="PROSITE" id="PS00624"/>
    </source>
</evidence>
<evidence type="ECO:0000256" key="3">
    <source>
        <dbReference type="ARBA" id="ARBA00022630"/>
    </source>
</evidence>
<dbReference type="Pfam" id="PF05199">
    <property type="entry name" value="GMC_oxred_C"/>
    <property type="match status" value="1"/>
</dbReference>
<dbReference type="InterPro" id="IPR007867">
    <property type="entry name" value="GMC_OxRtase_C"/>
</dbReference>
<dbReference type="InterPro" id="IPR036188">
    <property type="entry name" value="FAD/NAD-bd_sf"/>
</dbReference>
<sequence>MTVRSLLPALILAARFAFASVDTEGASKLPDCSTVNRASSAYDYIVVGSGAGGGPVAARLAENGFSVLVVETGVDQGNNINTTSAAFALPVVEDTKLDLNYTIKEYPPDFPIQRNDIWYPRAAAIGGCTIHNAMANNIGGLRGTFDKLAKMFNDNTWTRDNMQKFWVLIERNLYLTPPNPDHGFNGYISTTRIPENFSSADPEWSALGSAIIPASGPLIPDINSHLPIPSFGRGLSTSTIDLAGNRSSVHDRLVQVAASHPDKLKLMTDTLATKVLLCKAHNNVVAYGLSVAPGAKLPIAGGFTGKHNLKETQIFAKREVIVSAGAFQSPQLLMLSGIGDPAQLNKFGIQTIVDLPGVGSNLQDNDELPVVWEFKNNFIPGDTTSWGEVFATSNGSNPIEPDVDTYFVPAEFTGYRHGFVAIAAATPNFFSIINLKALASSSGYVRLTGSHPQDLLDINKLRFQAPGGQQDIVDLRERLKHWREVLTAPQVAKFVEREVLPGANVTSDKEIDNYILENIFAHHACCTNPIGLKSDPQAVLDGNFNVYGVQDLRVIDASSWPESPGYFPTSPTYMIAEKAAQVILNDAKKKN</sequence>
<reference evidence="7 8" key="1">
    <citation type="journal article" date="2024" name="J Genomics">
        <title>Draft genome sequencing and assembly of Favolaschia claudopus CIRM-BRFM 2984 isolated from oak limbs.</title>
        <authorList>
            <person name="Navarro D."/>
            <person name="Drula E."/>
            <person name="Chaduli D."/>
            <person name="Cazenave R."/>
            <person name="Ahrendt S."/>
            <person name="Wang J."/>
            <person name="Lipzen A."/>
            <person name="Daum C."/>
            <person name="Barry K."/>
            <person name="Grigoriev I.V."/>
            <person name="Favel A."/>
            <person name="Rosso M.N."/>
            <person name="Martin F."/>
        </authorList>
    </citation>
    <scope>NUCLEOTIDE SEQUENCE [LARGE SCALE GENOMIC DNA]</scope>
    <source>
        <strain evidence="7 8">CIRM-BRFM 2984</strain>
    </source>
</reference>
<dbReference type="Gene3D" id="3.50.50.60">
    <property type="entry name" value="FAD/NAD(P)-binding domain"/>
    <property type="match status" value="2"/>
</dbReference>
<evidence type="ECO:0000256" key="4">
    <source>
        <dbReference type="ARBA" id="ARBA00023002"/>
    </source>
</evidence>
<dbReference type="SUPFAM" id="SSF54373">
    <property type="entry name" value="FAD-linked reductases, C-terminal domain"/>
    <property type="match status" value="1"/>
</dbReference>
<dbReference type="AlphaFoldDB" id="A0AAW0DMK5"/>
<dbReference type="EMBL" id="JAWWNJ010000007">
    <property type="protein sequence ID" value="KAK7052487.1"/>
    <property type="molecule type" value="Genomic_DNA"/>
</dbReference>
<evidence type="ECO:0000256" key="1">
    <source>
        <dbReference type="ARBA" id="ARBA00001974"/>
    </source>
</evidence>
<dbReference type="InterPro" id="IPR012132">
    <property type="entry name" value="GMC_OxRdtase"/>
</dbReference>
<feature type="chain" id="PRO_5044001697" evidence="5">
    <location>
        <begin position="20"/>
        <end position="591"/>
    </location>
</feature>
<proteinExistence type="inferred from homology"/>
<dbReference type="Proteomes" id="UP001362999">
    <property type="component" value="Unassembled WGS sequence"/>
</dbReference>
<dbReference type="GO" id="GO:0050660">
    <property type="term" value="F:flavin adenine dinucleotide binding"/>
    <property type="evidence" value="ECO:0007669"/>
    <property type="project" value="InterPro"/>
</dbReference>
<dbReference type="PIRSF" id="PIRSF000137">
    <property type="entry name" value="Alcohol_oxidase"/>
    <property type="match status" value="1"/>
</dbReference>
<feature type="signal peptide" evidence="5">
    <location>
        <begin position="1"/>
        <end position="19"/>
    </location>
</feature>
<dbReference type="InterPro" id="IPR000172">
    <property type="entry name" value="GMC_OxRdtase_N"/>
</dbReference>
<dbReference type="InterPro" id="IPR003953">
    <property type="entry name" value="FAD-dep_OxRdtase_2_FAD-bd"/>
</dbReference>
<evidence type="ECO:0000256" key="2">
    <source>
        <dbReference type="ARBA" id="ARBA00010790"/>
    </source>
</evidence>
<organism evidence="7 8">
    <name type="scientific">Favolaschia claudopus</name>
    <dbReference type="NCBI Taxonomy" id="2862362"/>
    <lineage>
        <taxon>Eukaryota</taxon>
        <taxon>Fungi</taxon>
        <taxon>Dikarya</taxon>
        <taxon>Basidiomycota</taxon>
        <taxon>Agaricomycotina</taxon>
        <taxon>Agaricomycetes</taxon>
        <taxon>Agaricomycetidae</taxon>
        <taxon>Agaricales</taxon>
        <taxon>Marasmiineae</taxon>
        <taxon>Mycenaceae</taxon>
        <taxon>Favolaschia</taxon>
    </lineage>
</organism>
<comment type="caution">
    <text evidence="7">The sequence shown here is derived from an EMBL/GenBank/DDBJ whole genome shotgun (WGS) entry which is preliminary data.</text>
</comment>
<evidence type="ECO:0000313" key="8">
    <source>
        <dbReference type="Proteomes" id="UP001362999"/>
    </source>
</evidence>
<keyword evidence="3" id="KW-0285">Flavoprotein</keyword>
<comment type="similarity">
    <text evidence="2">Belongs to the GMC oxidoreductase family.</text>
</comment>
<comment type="cofactor">
    <cofactor evidence="1">
        <name>FAD</name>
        <dbReference type="ChEBI" id="CHEBI:57692"/>
    </cofactor>
</comment>
<dbReference type="SUPFAM" id="SSF51905">
    <property type="entry name" value="FAD/NAD(P)-binding domain"/>
    <property type="match status" value="1"/>
</dbReference>
<dbReference type="PROSITE" id="PS00624">
    <property type="entry name" value="GMC_OXRED_2"/>
    <property type="match status" value="1"/>
</dbReference>
<gene>
    <name evidence="7" type="ORF">R3P38DRAFT_3255646</name>
</gene>
<protein>
    <submittedName>
        <fullName evidence="7">Choline dehydrogenase</fullName>
    </submittedName>
</protein>
<evidence type="ECO:0000256" key="5">
    <source>
        <dbReference type="SAM" id="SignalP"/>
    </source>
</evidence>
<dbReference type="PANTHER" id="PTHR11552">
    <property type="entry name" value="GLUCOSE-METHANOL-CHOLINE GMC OXIDOREDUCTASE"/>
    <property type="match status" value="1"/>
</dbReference>
<keyword evidence="4" id="KW-0560">Oxidoreductase</keyword>
<name>A0AAW0DMK5_9AGAR</name>
<dbReference type="Pfam" id="PF00732">
    <property type="entry name" value="GMC_oxred_N"/>
    <property type="match status" value="1"/>
</dbReference>
<dbReference type="GO" id="GO:0016614">
    <property type="term" value="F:oxidoreductase activity, acting on CH-OH group of donors"/>
    <property type="evidence" value="ECO:0007669"/>
    <property type="project" value="InterPro"/>
</dbReference>